<sequence length="65" mass="7375">MVLKKFGYWSLSLRQGQTLESLLNYTWRCVLQPVTVLSGEPMVVGYSYLRYGTPASHLVAALYCD</sequence>
<dbReference type="AlphaFoldDB" id="A0A4Z2H3L4"/>
<reference evidence="1 2" key="1">
    <citation type="submission" date="2019-03" db="EMBL/GenBank/DDBJ databases">
        <title>First draft genome of Liparis tanakae, snailfish: a comprehensive survey of snailfish specific genes.</title>
        <authorList>
            <person name="Kim W."/>
            <person name="Song I."/>
            <person name="Jeong J.-H."/>
            <person name="Kim D."/>
            <person name="Kim S."/>
            <person name="Ryu S."/>
            <person name="Song J.Y."/>
            <person name="Lee S.K."/>
        </authorList>
    </citation>
    <scope>NUCLEOTIDE SEQUENCE [LARGE SCALE GENOMIC DNA]</scope>
    <source>
        <tissue evidence="1">Muscle</tissue>
    </source>
</reference>
<evidence type="ECO:0000313" key="2">
    <source>
        <dbReference type="Proteomes" id="UP000314294"/>
    </source>
</evidence>
<keyword evidence="2" id="KW-1185">Reference proteome</keyword>
<organism evidence="1 2">
    <name type="scientific">Liparis tanakae</name>
    <name type="common">Tanaka's snailfish</name>
    <dbReference type="NCBI Taxonomy" id="230148"/>
    <lineage>
        <taxon>Eukaryota</taxon>
        <taxon>Metazoa</taxon>
        <taxon>Chordata</taxon>
        <taxon>Craniata</taxon>
        <taxon>Vertebrata</taxon>
        <taxon>Euteleostomi</taxon>
        <taxon>Actinopterygii</taxon>
        <taxon>Neopterygii</taxon>
        <taxon>Teleostei</taxon>
        <taxon>Neoteleostei</taxon>
        <taxon>Acanthomorphata</taxon>
        <taxon>Eupercaria</taxon>
        <taxon>Perciformes</taxon>
        <taxon>Cottioidei</taxon>
        <taxon>Cottales</taxon>
        <taxon>Liparidae</taxon>
        <taxon>Liparis</taxon>
    </lineage>
</organism>
<comment type="caution">
    <text evidence="1">The sequence shown here is derived from an EMBL/GenBank/DDBJ whole genome shotgun (WGS) entry which is preliminary data.</text>
</comment>
<evidence type="ECO:0000313" key="1">
    <source>
        <dbReference type="EMBL" id="TNN59885.1"/>
    </source>
</evidence>
<dbReference type="EMBL" id="SRLO01000346">
    <property type="protein sequence ID" value="TNN59885.1"/>
    <property type="molecule type" value="Genomic_DNA"/>
</dbReference>
<accession>A0A4Z2H3L4</accession>
<name>A0A4Z2H3L4_9TELE</name>
<dbReference type="Proteomes" id="UP000314294">
    <property type="component" value="Unassembled WGS sequence"/>
</dbReference>
<protein>
    <submittedName>
        <fullName evidence="1">Uncharacterized protein</fullName>
    </submittedName>
</protein>
<gene>
    <name evidence="1" type="ORF">EYF80_029934</name>
</gene>
<proteinExistence type="predicted"/>